<evidence type="ECO:0000256" key="14">
    <source>
        <dbReference type="ARBA" id="ARBA00048721"/>
    </source>
</evidence>
<evidence type="ECO:0000313" key="16">
    <source>
        <dbReference type="EMBL" id="SDF48898.1"/>
    </source>
</evidence>
<evidence type="ECO:0000256" key="8">
    <source>
        <dbReference type="ARBA" id="ARBA00022741"/>
    </source>
</evidence>
<dbReference type="STRING" id="640205.SAMN05216381_1688"/>
<dbReference type="InterPro" id="IPR014729">
    <property type="entry name" value="Rossmann-like_a/b/a_fold"/>
</dbReference>
<keyword evidence="7 16" id="KW-0548">Nucleotidyltransferase</keyword>
<evidence type="ECO:0000256" key="6">
    <source>
        <dbReference type="ARBA" id="ARBA00022679"/>
    </source>
</evidence>
<dbReference type="Proteomes" id="UP000243378">
    <property type="component" value="Unassembled WGS sequence"/>
</dbReference>
<evidence type="ECO:0000256" key="4">
    <source>
        <dbReference type="ARBA" id="ARBA00012389"/>
    </source>
</evidence>
<accession>A0A1G7LHE9</accession>
<evidence type="ECO:0000313" key="17">
    <source>
        <dbReference type="Proteomes" id="UP000243378"/>
    </source>
</evidence>
<gene>
    <name evidence="16" type="ORF">SAMN05216381_1688</name>
</gene>
<name>A0A1G7LHE9_9GAMM</name>
<dbReference type="SUPFAM" id="SSF52374">
    <property type="entry name" value="Nucleotidylyl transferase"/>
    <property type="match status" value="1"/>
</dbReference>
<dbReference type="InterPro" id="IPR005248">
    <property type="entry name" value="NadD/NMNAT"/>
</dbReference>
<evidence type="ECO:0000256" key="1">
    <source>
        <dbReference type="ARBA" id="ARBA00002324"/>
    </source>
</evidence>
<dbReference type="GO" id="GO:0005524">
    <property type="term" value="F:ATP binding"/>
    <property type="evidence" value="ECO:0007669"/>
    <property type="project" value="UniProtKB-KW"/>
</dbReference>
<dbReference type="GO" id="GO:0009435">
    <property type="term" value="P:NAD+ biosynthetic process"/>
    <property type="evidence" value="ECO:0007669"/>
    <property type="project" value="InterPro"/>
</dbReference>
<dbReference type="Gene3D" id="3.40.50.620">
    <property type="entry name" value="HUPs"/>
    <property type="match status" value="1"/>
</dbReference>
<keyword evidence="6 16" id="KW-0808">Transferase</keyword>
<dbReference type="AlphaFoldDB" id="A0A1G7LHE9"/>
<comment type="catalytic activity">
    <reaction evidence="14">
        <text>nicotinate beta-D-ribonucleotide + ATP + H(+) = deamido-NAD(+) + diphosphate</text>
        <dbReference type="Rhea" id="RHEA:22860"/>
        <dbReference type="ChEBI" id="CHEBI:15378"/>
        <dbReference type="ChEBI" id="CHEBI:30616"/>
        <dbReference type="ChEBI" id="CHEBI:33019"/>
        <dbReference type="ChEBI" id="CHEBI:57502"/>
        <dbReference type="ChEBI" id="CHEBI:58437"/>
        <dbReference type="EC" id="2.7.7.18"/>
    </reaction>
</comment>
<reference evidence="16 17" key="1">
    <citation type="submission" date="2016-10" db="EMBL/GenBank/DDBJ databases">
        <authorList>
            <person name="de Groot N.N."/>
        </authorList>
    </citation>
    <scope>NUCLEOTIDE SEQUENCE [LARGE SCALE GENOMIC DNA]</scope>
    <source>
        <strain evidence="16 17">LMG 25475</strain>
    </source>
</reference>
<keyword evidence="5" id="KW-0662">Pyridine nucleotide biosynthesis</keyword>
<feature type="domain" description="Cytidyltransferase-like" evidence="15">
    <location>
        <begin position="25"/>
        <end position="164"/>
    </location>
</feature>
<dbReference type="NCBIfam" id="TIGR00125">
    <property type="entry name" value="cyt_tran_rel"/>
    <property type="match status" value="1"/>
</dbReference>
<evidence type="ECO:0000256" key="2">
    <source>
        <dbReference type="ARBA" id="ARBA00005019"/>
    </source>
</evidence>
<sequence>MLPSSLHTFAADCAEPASQRFAVAVYGGAFDPPHAGHASVIRRTLETCDHVVVVPSYRHADAKRMADFDLRCAWVERMAARFGGRVTCSPVERELGADGRVVYSYDLMCRIAQDHALTSQRLALVIGEDNLTRLGTFHRAAELRERFGLLVANEEMTVHSSAIRAMIASGQAIPAAWQLPEIQADMTIYRRTM</sequence>
<dbReference type="PANTHER" id="PTHR39321:SF3">
    <property type="entry name" value="PHOSPHOPANTETHEINE ADENYLYLTRANSFERASE"/>
    <property type="match status" value="1"/>
</dbReference>
<evidence type="ECO:0000256" key="11">
    <source>
        <dbReference type="ARBA" id="ARBA00031253"/>
    </source>
</evidence>
<comment type="similarity">
    <text evidence="3">Belongs to the NadD family.</text>
</comment>
<dbReference type="EC" id="2.7.7.18" evidence="4"/>
<evidence type="ECO:0000256" key="7">
    <source>
        <dbReference type="ARBA" id="ARBA00022695"/>
    </source>
</evidence>
<evidence type="ECO:0000256" key="5">
    <source>
        <dbReference type="ARBA" id="ARBA00022642"/>
    </source>
</evidence>
<dbReference type="InterPro" id="IPR004821">
    <property type="entry name" value="Cyt_trans-like"/>
</dbReference>
<proteinExistence type="inferred from homology"/>
<dbReference type="Pfam" id="PF01467">
    <property type="entry name" value="CTP_transf_like"/>
    <property type="match status" value="1"/>
</dbReference>
<organism evidence="16 17">
    <name type="scientific">Phytopseudomonas seleniipraecipitans</name>
    <dbReference type="NCBI Taxonomy" id="640205"/>
    <lineage>
        <taxon>Bacteria</taxon>
        <taxon>Pseudomonadati</taxon>
        <taxon>Pseudomonadota</taxon>
        <taxon>Gammaproteobacteria</taxon>
        <taxon>Pseudomonadales</taxon>
        <taxon>Pseudomonadaceae</taxon>
        <taxon>Phytopseudomonas</taxon>
    </lineage>
</organism>
<evidence type="ECO:0000259" key="15">
    <source>
        <dbReference type="Pfam" id="PF01467"/>
    </source>
</evidence>
<keyword evidence="8" id="KW-0547">Nucleotide-binding</keyword>
<evidence type="ECO:0000256" key="3">
    <source>
        <dbReference type="ARBA" id="ARBA00009014"/>
    </source>
</evidence>
<keyword evidence="10" id="KW-0520">NAD</keyword>
<dbReference type="PANTHER" id="PTHR39321">
    <property type="entry name" value="NICOTINATE-NUCLEOTIDE ADENYLYLTRANSFERASE-RELATED"/>
    <property type="match status" value="1"/>
</dbReference>
<comment type="pathway">
    <text evidence="2">Cofactor biosynthesis; NAD(+) biosynthesis; deamido-NAD(+) from nicotinate D-ribonucleotide: step 1/1.</text>
</comment>
<keyword evidence="9" id="KW-0067">ATP-binding</keyword>
<dbReference type="OrthoDB" id="5295945at2"/>
<protein>
    <recommendedName>
        <fullName evidence="4">nicotinate-nucleotide adenylyltransferase</fullName>
        <ecNumber evidence="4">2.7.7.18</ecNumber>
    </recommendedName>
    <alternativeName>
        <fullName evidence="13">Deamido-NAD(+) diphosphorylase</fullName>
    </alternativeName>
    <alternativeName>
        <fullName evidence="12">Deamido-NAD(+) pyrophosphorylase</fullName>
    </alternativeName>
    <alternativeName>
        <fullName evidence="11">Nicotinate mononucleotide adenylyltransferase</fullName>
    </alternativeName>
</protein>
<comment type="function">
    <text evidence="1">Catalyzes the reversible adenylation of nicotinate mononucleotide (NaMN) to nicotinic acid adenine dinucleotide (NaAD).</text>
</comment>
<dbReference type="EMBL" id="FNBM01000003">
    <property type="protein sequence ID" value="SDF48898.1"/>
    <property type="molecule type" value="Genomic_DNA"/>
</dbReference>
<dbReference type="RefSeq" id="WP_092366824.1">
    <property type="nucleotide sequence ID" value="NZ_FNBM01000003.1"/>
</dbReference>
<dbReference type="GO" id="GO:0004515">
    <property type="term" value="F:nicotinate-nucleotide adenylyltransferase activity"/>
    <property type="evidence" value="ECO:0007669"/>
    <property type="project" value="UniProtKB-EC"/>
</dbReference>
<evidence type="ECO:0000256" key="12">
    <source>
        <dbReference type="ARBA" id="ARBA00033140"/>
    </source>
</evidence>
<evidence type="ECO:0000256" key="9">
    <source>
        <dbReference type="ARBA" id="ARBA00022840"/>
    </source>
</evidence>
<evidence type="ECO:0000256" key="13">
    <source>
        <dbReference type="ARBA" id="ARBA00033353"/>
    </source>
</evidence>
<evidence type="ECO:0000256" key="10">
    <source>
        <dbReference type="ARBA" id="ARBA00023027"/>
    </source>
</evidence>